<evidence type="ECO:0000313" key="4">
    <source>
        <dbReference type="Proteomes" id="UP000676409"/>
    </source>
</evidence>
<feature type="region of interest" description="Disordered" evidence="1">
    <location>
        <begin position="248"/>
        <end position="322"/>
    </location>
</feature>
<dbReference type="AlphaFoldDB" id="A0A975G285"/>
<dbReference type="Pfam" id="PF07486">
    <property type="entry name" value="Hydrolase_2"/>
    <property type="match status" value="1"/>
</dbReference>
<dbReference type="InterPro" id="IPR011105">
    <property type="entry name" value="Cell_wall_hydrolase_SleB"/>
</dbReference>
<gene>
    <name evidence="3" type="ORF">KCG34_04845</name>
</gene>
<evidence type="ECO:0000256" key="1">
    <source>
        <dbReference type="SAM" id="MobiDB-lite"/>
    </source>
</evidence>
<keyword evidence="4" id="KW-1185">Reference proteome</keyword>
<sequence length="322" mass="32768">MAGASARSSDDHLRAARLANAAARQFSEGALRAETQGMAPGAVALAQRHDPLSAAAHDAPTNLQIASPAAVAGVTPAAQALAHPSVMRVSLPAAAGPAARPFRLPTADTLQSARDLDCLTDAVYYEARGETAAGQAAVAQVVLNRVRHTGFPKSVCGVVFQGVSQDGCQFSFACDGSMHRPKEAEAWRRAEQVAARALTGFVMPAVGNATHFHAVGADPGWGPGLLRVAQVGLHVFYRFGGYNGAPASFKGQPQGSTPEDAGQAAPPPIQTASADGARAGGQYILASATVAQPTPQSAPTAKPAESASQPKTEAPKKADSGA</sequence>
<dbReference type="Gene3D" id="1.10.10.2520">
    <property type="entry name" value="Cell wall hydrolase SleB, domain 1"/>
    <property type="match status" value="1"/>
</dbReference>
<dbReference type="GO" id="GO:0016787">
    <property type="term" value="F:hydrolase activity"/>
    <property type="evidence" value="ECO:0007669"/>
    <property type="project" value="UniProtKB-KW"/>
</dbReference>
<keyword evidence="3" id="KW-0378">Hydrolase</keyword>
<dbReference type="KEGG" id="caul:KCG34_04845"/>
<feature type="compositionally biased region" description="Polar residues" evidence="1">
    <location>
        <begin position="289"/>
        <end position="299"/>
    </location>
</feature>
<organism evidence="3 4">
    <name type="scientific">Phenylobacterium montanum</name>
    <dbReference type="NCBI Taxonomy" id="2823693"/>
    <lineage>
        <taxon>Bacteria</taxon>
        <taxon>Pseudomonadati</taxon>
        <taxon>Pseudomonadota</taxon>
        <taxon>Alphaproteobacteria</taxon>
        <taxon>Caulobacterales</taxon>
        <taxon>Caulobacteraceae</taxon>
        <taxon>Phenylobacterium</taxon>
    </lineage>
</organism>
<protein>
    <submittedName>
        <fullName evidence="3">Cell wall hydrolase</fullName>
    </submittedName>
</protein>
<evidence type="ECO:0000313" key="3">
    <source>
        <dbReference type="EMBL" id="QUD89213.1"/>
    </source>
</evidence>
<reference evidence="3" key="1">
    <citation type="submission" date="2021-04" db="EMBL/GenBank/DDBJ databases">
        <title>The complete genome sequence of Caulobacter sp. S6.</title>
        <authorList>
            <person name="Tang Y."/>
            <person name="Ouyang W."/>
            <person name="Liu Q."/>
            <person name="Huang B."/>
            <person name="Guo Z."/>
            <person name="Lei P."/>
        </authorList>
    </citation>
    <scope>NUCLEOTIDE SEQUENCE</scope>
    <source>
        <strain evidence="3">S6</strain>
    </source>
</reference>
<dbReference type="RefSeq" id="WP_211939265.1">
    <property type="nucleotide sequence ID" value="NZ_CP073078.1"/>
</dbReference>
<feature type="compositionally biased region" description="Basic and acidic residues" evidence="1">
    <location>
        <begin position="313"/>
        <end position="322"/>
    </location>
</feature>
<accession>A0A975G285</accession>
<name>A0A975G285_9CAUL</name>
<dbReference type="InterPro" id="IPR042047">
    <property type="entry name" value="SleB_dom1"/>
</dbReference>
<feature type="domain" description="Cell wall hydrolase SleB" evidence="2">
    <location>
        <begin position="129"/>
        <end position="237"/>
    </location>
</feature>
<proteinExistence type="predicted"/>
<dbReference type="Proteomes" id="UP000676409">
    <property type="component" value="Chromosome"/>
</dbReference>
<dbReference type="EMBL" id="CP073078">
    <property type="protein sequence ID" value="QUD89213.1"/>
    <property type="molecule type" value="Genomic_DNA"/>
</dbReference>
<evidence type="ECO:0000259" key="2">
    <source>
        <dbReference type="Pfam" id="PF07486"/>
    </source>
</evidence>